<dbReference type="NCBIfam" id="TIGR04551">
    <property type="entry name" value="TIGR04551 family protein"/>
    <property type="match status" value="1"/>
</dbReference>
<reference evidence="3 4" key="1">
    <citation type="submission" date="2021-12" db="EMBL/GenBank/DDBJ databases">
        <title>Discovery of the Pendulisporaceae a myxobacterial family with distinct sporulation behavior and unique specialized metabolism.</title>
        <authorList>
            <person name="Garcia R."/>
            <person name="Popoff A."/>
            <person name="Bader C.D."/>
            <person name="Loehr J."/>
            <person name="Walesch S."/>
            <person name="Walt C."/>
            <person name="Boldt J."/>
            <person name="Bunk B."/>
            <person name="Haeckl F.J.F.P.J."/>
            <person name="Gunesch A.P."/>
            <person name="Birkelbach J."/>
            <person name="Nuebel U."/>
            <person name="Pietschmann T."/>
            <person name="Bach T."/>
            <person name="Mueller R."/>
        </authorList>
    </citation>
    <scope>NUCLEOTIDE SEQUENCE [LARGE SCALE GENOMIC DNA]</scope>
    <source>
        <strain evidence="3 4">MSr12523</strain>
    </source>
</reference>
<evidence type="ECO:0000313" key="3">
    <source>
        <dbReference type="EMBL" id="WXA97768.1"/>
    </source>
</evidence>
<feature type="region of interest" description="Disordered" evidence="1">
    <location>
        <begin position="16"/>
        <end position="98"/>
    </location>
</feature>
<proteinExistence type="predicted"/>
<organism evidence="3 4">
    <name type="scientific">Pendulispora brunnea</name>
    <dbReference type="NCBI Taxonomy" id="2905690"/>
    <lineage>
        <taxon>Bacteria</taxon>
        <taxon>Pseudomonadati</taxon>
        <taxon>Myxococcota</taxon>
        <taxon>Myxococcia</taxon>
        <taxon>Myxococcales</taxon>
        <taxon>Sorangiineae</taxon>
        <taxon>Pendulisporaceae</taxon>
        <taxon>Pendulispora</taxon>
    </lineage>
</organism>
<name>A0ABZ2KGH1_9BACT</name>
<evidence type="ECO:0000256" key="2">
    <source>
        <dbReference type="SAM" id="SignalP"/>
    </source>
</evidence>
<dbReference type="EMBL" id="CP089982">
    <property type="protein sequence ID" value="WXA97768.1"/>
    <property type="molecule type" value="Genomic_DNA"/>
</dbReference>
<feature type="chain" id="PRO_5046252790" evidence="2">
    <location>
        <begin position="21"/>
        <end position="669"/>
    </location>
</feature>
<sequence length="669" mass="73223">MALPFALMGVFASTASTAHAQSDDKATDSKASPAPPPSSGPTSPPPRGSLLPTPQDDAAPAPSSAAAGAAVDPAADQRELEGQGKQRPTADGLVGSRPQDVYSEDWFSRIRPVLELHGYFRTRGELFHNFSLGRHDPAGSALWPQPIDNSYSPVSGGALNLGMCGNDPNRPDSCQDKTQATANMRFRINPELHISDNLRIMAQIDMLDNLVLGSTPDSYAMQPGAGSNGYVRAGGNPYAPISLFSNTQGPPTAGVNGWRNSIDVKRAWGEYMTPVGQIRFGRMPHHWGLGMMWNSGDNIDADYHSTVDRIMFTSGIKALDLYFGGSWDFVSSGPTNANAYSVYGGQPYNTGNLTNVNQWSLFVARRTNPELQRLQLSRNQVVINGGLYAVYRSQYLDLASSNGITETPWTFTNGNPNNNGLERRNAQIFIPDAWVQILFKKFRFEAEFATVWGNIERAPSTGTNASDTKVRQYGLTTQTEFKAIEDKLRLNLGFGWASGDPWQDSLQPTNGTNAFNSGNGPVSTFRFNPAYNVDLIFFRRILSRVEGAYYFRPSVEYDFIRNPGGQKFGGNAAVIWSRASEFVQTPGHNRDLGLELNLSLYYQAKDGALNDDPDKLGGFFAMLQYGVFFPMGGLNYLPNITNNTNNPSGITDWSTSSAHTIRLFLGIVY</sequence>
<gene>
    <name evidence="3" type="ORF">LZC95_13100</name>
</gene>
<evidence type="ECO:0000256" key="1">
    <source>
        <dbReference type="SAM" id="MobiDB-lite"/>
    </source>
</evidence>
<keyword evidence="2" id="KW-0732">Signal</keyword>
<feature type="compositionally biased region" description="Low complexity" evidence="1">
    <location>
        <begin position="48"/>
        <end position="74"/>
    </location>
</feature>
<feature type="compositionally biased region" description="Pro residues" evidence="1">
    <location>
        <begin position="33"/>
        <end position="47"/>
    </location>
</feature>
<feature type="signal peptide" evidence="2">
    <location>
        <begin position="1"/>
        <end position="20"/>
    </location>
</feature>
<protein>
    <submittedName>
        <fullName evidence="3">TIGR04551 family protein</fullName>
    </submittedName>
</protein>
<accession>A0ABZ2KGH1</accession>
<dbReference type="InterPro" id="IPR030884">
    <property type="entry name" value="CHP04551"/>
</dbReference>
<feature type="compositionally biased region" description="Basic and acidic residues" evidence="1">
    <location>
        <begin position="75"/>
        <end position="84"/>
    </location>
</feature>
<dbReference type="RefSeq" id="WP_394848385.1">
    <property type="nucleotide sequence ID" value="NZ_CP089982.1"/>
</dbReference>
<keyword evidence="4" id="KW-1185">Reference proteome</keyword>
<evidence type="ECO:0000313" key="4">
    <source>
        <dbReference type="Proteomes" id="UP001379533"/>
    </source>
</evidence>
<dbReference type="Proteomes" id="UP001379533">
    <property type="component" value="Chromosome"/>
</dbReference>